<dbReference type="GO" id="GO:0020037">
    <property type="term" value="F:heme binding"/>
    <property type="evidence" value="ECO:0007669"/>
    <property type="project" value="InterPro"/>
</dbReference>
<evidence type="ECO:0000313" key="2">
    <source>
        <dbReference type="EMBL" id="CAB4872075.1"/>
    </source>
</evidence>
<proteinExistence type="inferred from homology"/>
<dbReference type="AlphaFoldDB" id="A0A6J7DT44"/>
<dbReference type="EMBL" id="CAFBLP010000016">
    <property type="protein sequence ID" value="CAB4872075.1"/>
    <property type="molecule type" value="Genomic_DNA"/>
</dbReference>
<dbReference type="GO" id="GO:0005506">
    <property type="term" value="F:iron ion binding"/>
    <property type="evidence" value="ECO:0007669"/>
    <property type="project" value="InterPro"/>
</dbReference>
<accession>A0A6J7DT44</accession>
<dbReference type="GO" id="GO:0016705">
    <property type="term" value="F:oxidoreductase activity, acting on paired donors, with incorporation or reduction of molecular oxygen"/>
    <property type="evidence" value="ECO:0007669"/>
    <property type="project" value="InterPro"/>
</dbReference>
<dbReference type="SUPFAM" id="SSF48264">
    <property type="entry name" value="Cytochrome P450"/>
    <property type="match status" value="1"/>
</dbReference>
<evidence type="ECO:0000256" key="1">
    <source>
        <dbReference type="ARBA" id="ARBA00010617"/>
    </source>
</evidence>
<name>A0A6J7DT44_9ZZZZ</name>
<reference evidence="2" key="1">
    <citation type="submission" date="2020-05" db="EMBL/GenBank/DDBJ databases">
        <authorList>
            <person name="Chiriac C."/>
            <person name="Salcher M."/>
            <person name="Ghai R."/>
            <person name="Kavagutti S V."/>
        </authorList>
    </citation>
    <scope>NUCLEOTIDE SEQUENCE</scope>
</reference>
<dbReference type="PANTHER" id="PTHR46696:SF1">
    <property type="entry name" value="CYTOCHROME P450 YJIB-RELATED"/>
    <property type="match status" value="1"/>
</dbReference>
<dbReference type="InterPro" id="IPR036396">
    <property type="entry name" value="Cyt_P450_sf"/>
</dbReference>
<gene>
    <name evidence="2" type="ORF">UFOPK3376_00891</name>
</gene>
<comment type="similarity">
    <text evidence="1">Belongs to the cytochrome P450 family.</text>
</comment>
<sequence>MVGSVVDLGAGPLVTACPIDRPTVTLSTFAEVREAMRAKDLRQALYDDGALVMADCLLDLHGPEHRDRRRLENRLFRRETFEDYETNLLPRAIAEAVDPLAAVGRGDLVQIGYRAVMHLTALIAGIDVVPATADRLEYIVKVFSKGATAVHATGDRTELFAEVAAALAEFDELFFQPSAARRRQALADVAAGVISSNELPRDVLTTLLQNVDALDLPDEVMRREVSFYLQAGGHSTANALTHTLNELWSQGDPEFVELARRDPSVLQRCAHEALRLHPASPVAWRRSLAPVELRSGVEIAENVLVVLDIEAANREESLWGADSDQFDPYRVVPEGIHAWGLSFGAGTHACIGMELDGGVPAEPGDAVQLFGTVALLGSALLRAGAAPDPAEPPVIDPGSARLHYSRYPIVFEPRS</sequence>
<dbReference type="CDD" id="cd00302">
    <property type="entry name" value="cytochrome_P450"/>
    <property type="match status" value="1"/>
</dbReference>
<dbReference type="GO" id="GO:0004497">
    <property type="term" value="F:monooxygenase activity"/>
    <property type="evidence" value="ECO:0007669"/>
    <property type="project" value="InterPro"/>
</dbReference>
<organism evidence="2">
    <name type="scientific">freshwater metagenome</name>
    <dbReference type="NCBI Taxonomy" id="449393"/>
    <lineage>
        <taxon>unclassified sequences</taxon>
        <taxon>metagenomes</taxon>
        <taxon>ecological metagenomes</taxon>
    </lineage>
</organism>
<protein>
    <submittedName>
        <fullName evidence="2">Unannotated protein</fullName>
    </submittedName>
</protein>
<dbReference type="InterPro" id="IPR017972">
    <property type="entry name" value="Cyt_P450_CS"/>
</dbReference>
<dbReference type="Pfam" id="PF00067">
    <property type="entry name" value="p450"/>
    <property type="match status" value="1"/>
</dbReference>
<dbReference type="Gene3D" id="1.10.630.10">
    <property type="entry name" value="Cytochrome P450"/>
    <property type="match status" value="1"/>
</dbReference>
<dbReference type="PANTHER" id="PTHR46696">
    <property type="entry name" value="P450, PUTATIVE (EUROFUNG)-RELATED"/>
    <property type="match status" value="1"/>
</dbReference>
<dbReference type="InterPro" id="IPR001128">
    <property type="entry name" value="Cyt_P450"/>
</dbReference>
<dbReference type="PROSITE" id="PS00086">
    <property type="entry name" value="CYTOCHROME_P450"/>
    <property type="match status" value="1"/>
</dbReference>